<protein>
    <recommendedName>
        <fullName evidence="3">DUF1579 domain-containing protein</fullName>
    </recommendedName>
</protein>
<evidence type="ECO:0008006" key="3">
    <source>
        <dbReference type="Google" id="ProtNLM"/>
    </source>
</evidence>
<dbReference type="PATRIC" id="fig|512565.3.peg.3531"/>
<accession>I0H6X0</accession>
<dbReference type="KEGG" id="ams:AMIS_35370"/>
<dbReference type="EMBL" id="AP012319">
    <property type="protein sequence ID" value="BAL88757.1"/>
    <property type="molecule type" value="Genomic_DNA"/>
</dbReference>
<evidence type="ECO:0000313" key="2">
    <source>
        <dbReference type="Proteomes" id="UP000007882"/>
    </source>
</evidence>
<dbReference type="eggNOG" id="ENOG5032TID">
    <property type="taxonomic scope" value="Bacteria"/>
</dbReference>
<sequence length="165" mass="18811">MPDRRCQGRAAMITPVNDFDFFLGNWNVVNRRLTKLFVGSDEWYSFPGTSTCHQVFGGGGNFDEIDFPTLGFRGCTLRLFDVERREWSLYWADSRTGVLGAPVAGTFAGGRGDFYGDDVLDGRPIRAHYIWSDITPDSARWEQEFSADGGQTWESNWVMEFTRRP</sequence>
<dbReference type="STRING" id="512565.AMIS_35370"/>
<dbReference type="AlphaFoldDB" id="I0H6X0"/>
<reference evidence="1 2" key="1">
    <citation type="submission" date="2012-02" db="EMBL/GenBank/DDBJ databases">
        <title>Complete genome sequence of Actinoplanes missouriensis 431 (= NBRC 102363).</title>
        <authorList>
            <person name="Ohnishi Y."/>
            <person name="Ishikawa J."/>
            <person name="Sekine M."/>
            <person name="Hosoyama A."/>
            <person name="Harada T."/>
            <person name="Narita H."/>
            <person name="Hata T."/>
            <person name="Konno Y."/>
            <person name="Tutikane K."/>
            <person name="Fujita N."/>
            <person name="Horinouchi S."/>
            <person name="Hayakawa M."/>
        </authorList>
    </citation>
    <scope>NUCLEOTIDE SEQUENCE [LARGE SCALE GENOMIC DNA]</scope>
    <source>
        <strain evidence="2">ATCC 14538 / DSM 43046 / CBS 188.64 / JCM 3121 / NBRC 102363 / NCIMB 12654 / NRRL B-3342 / UNCC 431</strain>
    </source>
</reference>
<evidence type="ECO:0000313" key="1">
    <source>
        <dbReference type="EMBL" id="BAL88757.1"/>
    </source>
</evidence>
<keyword evidence="2" id="KW-1185">Reference proteome</keyword>
<name>I0H6X0_ACTM4</name>
<dbReference type="HOGENOM" id="CLU_112381_0_0_11"/>
<dbReference type="Proteomes" id="UP000007882">
    <property type="component" value="Chromosome"/>
</dbReference>
<proteinExistence type="predicted"/>
<gene>
    <name evidence="1" type="ordered locus">AMIS_35370</name>
</gene>
<organism evidence="1 2">
    <name type="scientific">Actinoplanes missouriensis (strain ATCC 14538 / DSM 43046 / CBS 188.64 / JCM 3121 / NBRC 102363 / NCIMB 12654 / NRRL B-3342 / UNCC 431)</name>
    <dbReference type="NCBI Taxonomy" id="512565"/>
    <lineage>
        <taxon>Bacteria</taxon>
        <taxon>Bacillati</taxon>
        <taxon>Actinomycetota</taxon>
        <taxon>Actinomycetes</taxon>
        <taxon>Micromonosporales</taxon>
        <taxon>Micromonosporaceae</taxon>
        <taxon>Actinoplanes</taxon>
    </lineage>
</organism>